<evidence type="ECO:0000313" key="3">
    <source>
        <dbReference type="EMBL" id="AIJ06292.1"/>
    </source>
</evidence>
<evidence type="ECO:0000259" key="2">
    <source>
        <dbReference type="SMART" id="SM00382"/>
    </source>
</evidence>
<dbReference type="EMBL" id="CP009149">
    <property type="protein sequence ID" value="AIJ06292.1"/>
    <property type="molecule type" value="Genomic_DNA"/>
</dbReference>
<feature type="domain" description="AAA+ ATPase" evidence="2">
    <location>
        <begin position="167"/>
        <end position="715"/>
    </location>
</feature>
<dbReference type="SUPFAM" id="SSF52540">
    <property type="entry name" value="P-loop containing nucleoside triphosphate hydrolases"/>
    <property type="match status" value="1"/>
</dbReference>
<proteinExistence type="predicted"/>
<keyword evidence="4" id="KW-1185">Reference proteome</keyword>
<dbReference type="SMART" id="SM00382">
    <property type="entry name" value="AAA"/>
    <property type="match status" value="1"/>
</dbReference>
<protein>
    <recommendedName>
        <fullName evidence="2">AAA+ ATPase domain-containing protein</fullName>
    </recommendedName>
</protein>
<dbReference type="AlphaFoldDB" id="A0A076LHA8"/>
<dbReference type="InterPro" id="IPR052934">
    <property type="entry name" value="Methyl-DNA_Rec/Restrict_Enz"/>
</dbReference>
<accession>A0A076LHA8</accession>
<reference evidence="3 4" key="1">
    <citation type="journal article" date="2015" name="Int. J. Syst. Evol. Microbiol.">
        <title>M ethanocaldococcus bathoardescens sp. nov., a hyperthermophilic methanogen isolated from a volcanically active deep-sea hydrothermal vent.</title>
        <authorList>
            <person name="Stewart L.C."/>
            <person name="Jung J.H."/>
            <person name="Kim Y.T."/>
            <person name="Kwon S.W."/>
            <person name="Park C.S."/>
            <person name="Holden J.F."/>
        </authorList>
    </citation>
    <scope>NUCLEOTIDE SEQUENCE [LARGE SCALE GENOMIC DNA]</scope>
    <source>
        <strain evidence="3 4">JH146</strain>
    </source>
</reference>
<evidence type="ECO:0000256" key="1">
    <source>
        <dbReference type="SAM" id="Coils"/>
    </source>
</evidence>
<dbReference type="REBASE" id="113474">
    <property type="entry name" value="Msp146McrBCP"/>
</dbReference>
<dbReference type="HOGENOM" id="CLU_336997_0_0_2"/>
<dbReference type="GeneID" id="25399205"/>
<dbReference type="Proteomes" id="UP000028781">
    <property type="component" value="Chromosome"/>
</dbReference>
<name>A0A076LHA8_9EURY</name>
<dbReference type="RefSeq" id="WP_052352082.1">
    <property type="nucleotide sequence ID" value="NZ_CP009149.1"/>
</dbReference>
<dbReference type="PANTHER" id="PTHR37291">
    <property type="entry name" value="5-METHYLCYTOSINE-SPECIFIC RESTRICTION ENZYME B"/>
    <property type="match status" value="1"/>
</dbReference>
<gene>
    <name evidence="3" type="ORF">JH146_1450</name>
</gene>
<dbReference type="PANTHER" id="PTHR37291:SF1">
    <property type="entry name" value="TYPE IV METHYL-DIRECTED RESTRICTION ENZYME ECOKMCRB SUBUNIT"/>
    <property type="match status" value="1"/>
</dbReference>
<dbReference type="InterPro" id="IPR003593">
    <property type="entry name" value="AAA+_ATPase"/>
</dbReference>
<dbReference type="STRING" id="1301915.JH146_1450"/>
<dbReference type="GO" id="GO:0005524">
    <property type="term" value="F:ATP binding"/>
    <property type="evidence" value="ECO:0007669"/>
    <property type="project" value="InterPro"/>
</dbReference>
<dbReference type="GO" id="GO:0016887">
    <property type="term" value="F:ATP hydrolysis activity"/>
    <property type="evidence" value="ECO:0007669"/>
    <property type="project" value="InterPro"/>
</dbReference>
<keyword evidence="1" id="KW-0175">Coiled coil</keyword>
<dbReference type="InterPro" id="IPR011704">
    <property type="entry name" value="ATPase_dyneun-rel_AAA"/>
</dbReference>
<dbReference type="InterPro" id="IPR027417">
    <property type="entry name" value="P-loop_NTPase"/>
</dbReference>
<dbReference type="Gene3D" id="3.40.50.300">
    <property type="entry name" value="P-loop containing nucleotide triphosphate hydrolases"/>
    <property type="match status" value="2"/>
</dbReference>
<organism evidence="3 4">
    <name type="scientific">Methanocaldococcus bathoardescens</name>
    <dbReference type="NCBI Taxonomy" id="1301915"/>
    <lineage>
        <taxon>Archaea</taxon>
        <taxon>Methanobacteriati</taxon>
        <taxon>Methanobacteriota</taxon>
        <taxon>Methanomada group</taxon>
        <taxon>Methanococci</taxon>
        <taxon>Methanococcales</taxon>
        <taxon>Methanocaldococcaceae</taxon>
        <taxon>Methanocaldococcus</taxon>
    </lineage>
</organism>
<dbReference type="KEGG" id="mjh:JH146_1450"/>
<sequence>MVVWINRVGKNYEFEEIFLNNKVIAIDWHEIDEDLSNIKNKEELRNIYIKAYPNENDNQINNQVGQIWSFVKEMKKGDIVLIPLRNNKILIAKIVGDYKFDKERPKHRRDIEIIGYISNDTYSNFTGKEGFYSGTVAKPKDKKGKYLCDFDVINLINIEKIDKILENKKQIILYGVPGVGKTYLAKKFAESQNDVAMYKTVTFHQSFAYEEFIEGLKPKTKNKEIVYEVEDGIFKKMCILAIWGALKNKVNPSKFDGDNKINNNFELNNELNFLINLFKDYLETEKGKELIKEYENTKKEFNEMLNRIKNGEKLDSEYLMSLNLWYLDWWIDDSEADHINNLLRLALIENNDKKLFSSFLEYFESIEPATEFLCKLFPDKFILIDENVVDFAHNFLDIEFEYSEDIDWEKYEGIVVPPMKDRRKKKIDDINLGDWEEYKKVLDKFAEFKNLLEQRFNKKLDYLFIVYFIKNHFFPLMDIFKEKYPPGTLLNTVKGMSFKIKDYLERGIYGSGKIYLERLEKNRQNKIITINIGILRDVWINRHNINKPSDIKTSNGSYIYPILEELKKIEIEYLNKYSSEYQNLTKIRDDVKFNHINNIIDYEQIKQKVINAIKNKELTKEDFQNAPKFILIIDEINRGNISNIFGELITLLEKDKRLTEENEMIVELPYSKELFAVPPNLYIIGTMNTADRSIALLDIALRRRFGFLEIEPNYDLIDKEIEGINLKELLQTINDKITLLKDRDHRIGHSYFLNVKNIEDLKFVWYNEIIPLLMEYVYNDWESLKEILGSFVEEVKTNVKINSDLIDSEEQKIYKIKEFENDEEFIKALKSITISNENNNRESND</sequence>
<evidence type="ECO:0000313" key="4">
    <source>
        <dbReference type="Proteomes" id="UP000028781"/>
    </source>
</evidence>
<feature type="coiled-coil region" evidence="1">
    <location>
        <begin position="287"/>
        <end position="314"/>
    </location>
</feature>
<dbReference type="Pfam" id="PF07728">
    <property type="entry name" value="AAA_5"/>
    <property type="match status" value="1"/>
</dbReference>